<evidence type="ECO:0000313" key="5">
    <source>
        <dbReference type="Proteomes" id="UP001479436"/>
    </source>
</evidence>
<dbReference type="Gene3D" id="1.20.1050.80">
    <property type="entry name" value="VPS9 domain"/>
    <property type="match status" value="1"/>
</dbReference>
<evidence type="ECO:0000256" key="1">
    <source>
        <dbReference type="SAM" id="MobiDB-lite"/>
    </source>
</evidence>
<feature type="domain" description="CUE" evidence="2">
    <location>
        <begin position="599"/>
        <end position="642"/>
    </location>
</feature>
<keyword evidence="5" id="KW-1185">Reference proteome</keyword>
<evidence type="ECO:0008006" key="6">
    <source>
        <dbReference type="Google" id="ProtNLM"/>
    </source>
</evidence>
<dbReference type="SMART" id="SM00167">
    <property type="entry name" value="VPS9"/>
    <property type="match status" value="1"/>
</dbReference>
<feature type="region of interest" description="Disordered" evidence="1">
    <location>
        <begin position="450"/>
        <end position="502"/>
    </location>
</feature>
<dbReference type="PANTHER" id="PTHR23101">
    <property type="entry name" value="RAB GDP/GTP EXCHANGE FACTOR"/>
    <property type="match status" value="1"/>
</dbReference>
<dbReference type="SUPFAM" id="SSF46934">
    <property type="entry name" value="UBA-like"/>
    <property type="match status" value="1"/>
</dbReference>
<dbReference type="Pfam" id="PF18151">
    <property type="entry name" value="DUF5601"/>
    <property type="match status" value="1"/>
</dbReference>
<evidence type="ECO:0000259" key="3">
    <source>
        <dbReference type="PROSITE" id="PS51205"/>
    </source>
</evidence>
<accession>A0ABR2W7M1</accession>
<feature type="region of interest" description="Disordered" evidence="1">
    <location>
        <begin position="141"/>
        <end position="198"/>
    </location>
</feature>
<dbReference type="Pfam" id="PF02204">
    <property type="entry name" value="VPS9"/>
    <property type="match status" value="1"/>
</dbReference>
<gene>
    <name evidence="4" type="ORF">K7432_002527</name>
</gene>
<feature type="compositionally biased region" description="Polar residues" evidence="1">
    <location>
        <begin position="487"/>
        <end position="501"/>
    </location>
</feature>
<feature type="compositionally biased region" description="Polar residues" evidence="1">
    <location>
        <begin position="523"/>
        <end position="539"/>
    </location>
</feature>
<dbReference type="InterPro" id="IPR003123">
    <property type="entry name" value="VPS9"/>
</dbReference>
<feature type="compositionally biased region" description="Polar residues" evidence="1">
    <location>
        <begin position="172"/>
        <end position="193"/>
    </location>
</feature>
<dbReference type="Proteomes" id="UP001479436">
    <property type="component" value="Unassembled WGS sequence"/>
</dbReference>
<sequence length="656" mass="73650">MESREPLISPTILTHNGQEDSLMSEIMQEKLNINIPGQSGSPDEAEKNPWADCPPSPLTQKYIDSHYQPPKNESNEMEIPHTPVGSPTTELSTHSMSYFWENSFHSHTEKVVLNTPQEYPPTPLPSTEDSSVPVKLVGKKNEPVFDPQSKVPSLSPRNVSPDTKEIPGPYSGFSSPIQSEGSDSVRNVTPEPSSHQDPERFEYNRFLEQMRHKSAAPVARYLKSFLRDFGRKPMSVNEQIKTIHDFLDSIAIKMQACELWQSASEKEFENATEGMEKLVMNRLYKYAFCPATTDDAEKDEVLSQRIQLYKWVREEHLDIPANSHNESFLQFAQAELLKMNHYKAPRDKLICILNCCIIIFGLLKHLNTDASADRFLPILILVVLRSNPSKLISNVQYISRFRNPDKLQSEAGYYLTNLMGAISFIESMDCKSLSISEDDFNKHIDQTVEEMAPKQPLPEPLSRSLSCDTPINSTSTPTHKHNRHSLEPSSKAYSQRQSSRPASIVSRFLSDIEDEEIAVIRTPSKSQLSQSMQTPTPSRSLPRGGDKPSSSSLREVRDFNSISPALSARKRSSTVGPSYPSTPVRKSPTSERTPGSSVDYSKALAILKDMFTNIDPETCESILHANKGHLQPSIEALLDISTTNMATSNSDMNHFH</sequence>
<dbReference type="InterPro" id="IPR009060">
    <property type="entry name" value="UBA-like_sf"/>
</dbReference>
<evidence type="ECO:0000259" key="2">
    <source>
        <dbReference type="PROSITE" id="PS51140"/>
    </source>
</evidence>
<protein>
    <recommendedName>
        <fullName evidence="6">VPS9 domain-containing protein</fullName>
    </recommendedName>
</protein>
<dbReference type="PROSITE" id="PS51205">
    <property type="entry name" value="VPS9"/>
    <property type="match status" value="1"/>
</dbReference>
<reference evidence="4 5" key="1">
    <citation type="submission" date="2023-04" db="EMBL/GenBank/DDBJ databases">
        <title>Genome of Basidiobolus ranarum AG-B5.</title>
        <authorList>
            <person name="Stajich J.E."/>
            <person name="Carter-House D."/>
            <person name="Gryganskyi A."/>
        </authorList>
    </citation>
    <scope>NUCLEOTIDE SEQUENCE [LARGE SCALE GENOMIC DNA]</scope>
    <source>
        <strain evidence="4 5">AG-B5</strain>
    </source>
</reference>
<dbReference type="Gene3D" id="1.10.8.10">
    <property type="entry name" value="DNA helicase RuvA subunit, C-terminal domain"/>
    <property type="match status" value="1"/>
</dbReference>
<evidence type="ECO:0000313" key="4">
    <source>
        <dbReference type="EMBL" id="KAK9722622.1"/>
    </source>
</evidence>
<feature type="region of interest" description="Disordered" evidence="1">
    <location>
        <begin position="33"/>
        <end position="90"/>
    </location>
</feature>
<dbReference type="InterPro" id="IPR037191">
    <property type="entry name" value="VPS9_dom_sf"/>
</dbReference>
<dbReference type="EMBL" id="JASJQH010006944">
    <property type="protein sequence ID" value="KAK9722622.1"/>
    <property type="molecule type" value="Genomic_DNA"/>
</dbReference>
<name>A0ABR2W7M1_9FUNG</name>
<dbReference type="InterPro" id="IPR041545">
    <property type="entry name" value="DUF5601"/>
</dbReference>
<comment type="caution">
    <text evidence="4">The sequence shown here is derived from an EMBL/GenBank/DDBJ whole genome shotgun (WGS) entry which is preliminary data.</text>
</comment>
<dbReference type="PROSITE" id="PS51140">
    <property type="entry name" value="CUE"/>
    <property type="match status" value="1"/>
</dbReference>
<dbReference type="InterPro" id="IPR003892">
    <property type="entry name" value="CUE"/>
</dbReference>
<dbReference type="PANTHER" id="PTHR23101:SF25">
    <property type="entry name" value="GTPASE-ACTIVATING PROTEIN AND VPS9 DOMAIN-CONTAINING PROTEIN 1"/>
    <property type="match status" value="1"/>
</dbReference>
<feature type="compositionally biased region" description="Polar residues" evidence="1">
    <location>
        <begin position="463"/>
        <end position="477"/>
    </location>
</feature>
<feature type="region of interest" description="Disordered" evidence="1">
    <location>
        <begin position="521"/>
        <end position="597"/>
    </location>
</feature>
<dbReference type="SUPFAM" id="SSF109993">
    <property type="entry name" value="VPS9 domain"/>
    <property type="match status" value="1"/>
</dbReference>
<dbReference type="Gene3D" id="1.10.246.120">
    <property type="match status" value="1"/>
</dbReference>
<proteinExistence type="predicted"/>
<feature type="domain" description="VPS9" evidence="3">
    <location>
        <begin position="296"/>
        <end position="434"/>
    </location>
</feature>
<organism evidence="4 5">
    <name type="scientific">Basidiobolus ranarum</name>
    <dbReference type="NCBI Taxonomy" id="34480"/>
    <lineage>
        <taxon>Eukaryota</taxon>
        <taxon>Fungi</taxon>
        <taxon>Fungi incertae sedis</taxon>
        <taxon>Zoopagomycota</taxon>
        <taxon>Entomophthoromycotina</taxon>
        <taxon>Basidiobolomycetes</taxon>
        <taxon>Basidiobolales</taxon>
        <taxon>Basidiobolaceae</taxon>
        <taxon>Basidiobolus</taxon>
    </lineage>
</organism>
<dbReference type="InterPro" id="IPR045046">
    <property type="entry name" value="Vps9-like"/>
</dbReference>
<feature type="compositionally biased region" description="Polar residues" evidence="1">
    <location>
        <begin position="150"/>
        <end position="161"/>
    </location>
</feature>